<gene>
    <name evidence="1" type="ORF">ACPOL_4595</name>
</gene>
<name>A0A2Z5G524_9BACT</name>
<dbReference type="AlphaFoldDB" id="A0A2Z5G524"/>
<sequence>MHDPVMFILQALVSFASAVALVVRHPASFQVPDYDFLRAFK</sequence>
<dbReference type="EMBL" id="CP030840">
    <property type="protein sequence ID" value="AXC13867.1"/>
    <property type="molecule type" value="Genomic_DNA"/>
</dbReference>
<accession>A0A2Z5G524</accession>
<proteinExistence type="predicted"/>
<evidence type="ECO:0000313" key="1">
    <source>
        <dbReference type="EMBL" id="AXC13867.1"/>
    </source>
</evidence>
<protein>
    <submittedName>
        <fullName evidence="1">Uncharacterized protein</fullName>
    </submittedName>
</protein>
<reference evidence="1 2" key="1">
    <citation type="journal article" date="2018" name="Front. Microbiol.">
        <title>Hydrolytic Capabilities as a Key to Environmental Success: Chitinolytic and Cellulolytic Acidobacteria From Acidic Sub-arctic Soils and Boreal Peatlands.</title>
        <authorList>
            <person name="Belova S.E."/>
            <person name="Ravin N.V."/>
            <person name="Pankratov T.A."/>
            <person name="Rakitin A.L."/>
            <person name="Ivanova A.A."/>
            <person name="Beletsky A.V."/>
            <person name="Mardanov A.V."/>
            <person name="Sinninghe Damste J.S."/>
            <person name="Dedysh S.N."/>
        </authorList>
    </citation>
    <scope>NUCLEOTIDE SEQUENCE [LARGE SCALE GENOMIC DNA]</scope>
    <source>
        <strain evidence="1 2">SBC82</strain>
    </source>
</reference>
<organism evidence="1 2">
    <name type="scientific">Acidisarcina polymorpha</name>
    <dbReference type="NCBI Taxonomy" id="2211140"/>
    <lineage>
        <taxon>Bacteria</taxon>
        <taxon>Pseudomonadati</taxon>
        <taxon>Acidobacteriota</taxon>
        <taxon>Terriglobia</taxon>
        <taxon>Terriglobales</taxon>
        <taxon>Acidobacteriaceae</taxon>
        <taxon>Acidisarcina</taxon>
    </lineage>
</organism>
<dbReference type="Proteomes" id="UP000253606">
    <property type="component" value="Chromosome"/>
</dbReference>
<keyword evidence="2" id="KW-1185">Reference proteome</keyword>
<dbReference type="KEGG" id="abas:ACPOL_4595"/>
<evidence type="ECO:0000313" key="2">
    <source>
        <dbReference type="Proteomes" id="UP000253606"/>
    </source>
</evidence>